<dbReference type="AlphaFoldDB" id="E1RK38"/>
<name>E1RK38_METP4</name>
<reference evidence="1 2" key="1">
    <citation type="journal article" date="2010" name="Stand. Genomic Sci.">
        <title>Complete genome sequence of Methanoplanus petrolearius type strain (SEBR 4847).</title>
        <authorList>
            <person name="Brambilla E."/>
            <person name="Djao O.D."/>
            <person name="Daligault H."/>
            <person name="Lapidus A."/>
            <person name="Lucas S."/>
            <person name="Hammon N."/>
            <person name="Nolan M."/>
            <person name="Tice H."/>
            <person name="Cheng J.F."/>
            <person name="Han C."/>
            <person name="Tapia R."/>
            <person name="Goodwin L."/>
            <person name="Pitluck S."/>
            <person name="Liolios K."/>
            <person name="Ivanova N."/>
            <person name="Mavromatis K."/>
            <person name="Mikhailova N."/>
            <person name="Pati A."/>
            <person name="Chen A."/>
            <person name="Palaniappan K."/>
            <person name="Land M."/>
            <person name="Hauser L."/>
            <person name="Chang Y.J."/>
            <person name="Jeffries C.D."/>
            <person name="Rohde M."/>
            <person name="Spring S."/>
            <person name="Sikorski J."/>
            <person name="Goker M."/>
            <person name="Woyke T."/>
            <person name="Bristow J."/>
            <person name="Eisen J.A."/>
            <person name="Markowitz V."/>
            <person name="Hugenholtz P."/>
            <person name="Kyrpides N.C."/>
            <person name="Klenk H.P."/>
        </authorList>
    </citation>
    <scope>NUCLEOTIDE SEQUENCE [LARGE SCALE GENOMIC DNA]</scope>
    <source>
        <strain evidence="2">DSM 11571 / OCM 486 / SEBR 4847</strain>
    </source>
</reference>
<dbReference type="GeneID" id="9743457"/>
<proteinExistence type="predicted"/>
<gene>
    <name evidence="1" type="ordered locus">Mpet_0994</name>
</gene>
<protein>
    <submittedName>
        <fullName evidence="1">Uncharacterized protein</fullName>
    </submittedName>
</protein>
<dbReference type="KEGG" id="mpi:Mpet_0994"/>
<dbReference type="eggNOG" id="arCOG08232">
    <property type="taxonomic scope" value="Archaea"/>
</dbReference>
<keyword evidence="2" id="KW-1185">Reference proteome</keyword>
<sequence>MQNKTSSFARDWQFLKISRSWKPHDFSKDILEKLILENDRYINEKICNIVQELGIKEGKEIKERLGNQIEINTVIEGILLISGQDYNIKKNNDKTEIIVSKSLKSKENPIDNSDLISIPYLKGVIKSIMPESHFLDSSESLTIYF</sequence>
<organism evidence="1 2">
    <name type="scientific">Methanolacinia petrolearia (strain DSM 11571 / OCM 486 / SEBR 4847)</name>
    <name type="common">Methanoplanus petrolearius</name>
    <dbReference type="NCBI Taxonomy" id="679926"/>
    <lineage>
        <taxon>Archaea</taxon>
        <taxon>Methanobacteriati</taxon>
        <taxon>Methanobacteriota</taxon>
        <taxon>Stenosarchaea group</taxon>
        <taxon>Methanomicrobia</taxon>
        <taxon>Methanomicrobiales</taxon>
        <taxon>Methanomicrobiaceae</taxon>
        <taxon>Methanolacinia</taxon>
    </lineage>
</organism>
<dbReference type="OrthoDB" id="106367at2157"/>
<dbReference type="RefSeq" id="WP_013328939.1">
    <property type="nucleotide sequence ID" value="NC_014507.1"/>
</dbReference>
<accession>E1RK38</accession>
<dbReference type="EMBL" id="CP002117">
    <property type="protein sequence ID" value="ADN35761.1"/>
    <property type="molecule type" value="Genomic_DNA"/>
</dbReference>
<evidence type="ECO:0000313" key="2">
    <source>
        <dbReference type="Proteomes" id="UP000006565"/>
    </source>
</evidence>
<dbReference type="Proteomes" id="UP000006565">
    <property type="component" value="Chromosome"/>
</dbReference>
<evidence type="ECO:0000313" key="1">
    <source>
        <dbReference type="EMBL" id="ADN35761.1"/>
    </source>
</evidence>
<dbReference type="HOGENOM" id="CLU_1773206_0_0_2"/>
<dbReference type="STRING" id="679926.Mpet_0994"/>